<dbReference type="InterPro" id="IPR019051">
    <property type="entry name" value="Trp_biosyn_TM_oprn/chp"/>
</dbReference>
<sequence length="234" mass="23046">MTSPTPRARREYGIAVVGLVVGAALLLASAGRVWATGDLTAAGPVSAAPVEVTGADLTGVPSGIGWAGLAGIAALHAARGRFRRLIGALLALGGVHSLIAIVGAVRPEALTAAVDDAASVGAARADGVPDLIVVGPAMAAAGAVLLFLVGVLALVRAPSWPGMGNRYDRDAAPRADHTSTPADLWRSLDAGDDPTLDAPGGDTAPAQPAGRAATGDGTAPAQPTARSADSKEKP</sequence>
<keyword evidence="2" id="KW-0812">Transmembrane</keyword>
<keyword evidence="2" id="KW-0472">Membrane</keyword>
<protein>
    <submittedName>
        <fullName evidence="3">Trp biosynthesis-associated membrane protein</fullName>
    </submittedName>
</protein>
<feature type="transmembrane region" description="Helical" evidence="2">
    <location>
        <begin position="131"/>
        <end position="155"/>
    </location>
</feature>
<comment type="caution">
    <text evidence="3">The sequence shown here is derived from an EMBL/GenBank/DDBJ whole genome shotgun (WGS) entry which is preliminary data.</text>
</comment>
<evidence type="ECO:0000256" key="2">
    <source>
        <dbReference type="SAM" id="Phobius"/>
    </source>
</evidence>
<feature type="region of interest" description="Disordered" evidence="1">
    <location>
        <begin position="165"/>
        <end position="234"/>
    </location>
</feature>
<dbReference type="Proteomes" id="UP001183390">
    <property type="component" value="Unassembled WGS sequence"/>
</dbReference>
<dbReference type="Pfam" id="PF09534">
    <property type="entry name" value="Trp_oprn_chp"/>
    <property type="match status" value="1"/>
</dbReference>
<accession>A0ABU2MCR5</accession>
<reference evidence="4" key="1">
    <citation type="submission" date="2023-07" db="EMBL/GenBank/DDBJ databases">
        <title>30 novel species of actinomycetes from the DSMZ collection.</title>
        <authorList>
            <person name="Nouioui I."/>
        </authorList>
    </citation>
    <scope>NUCLEOTIDE SEQUENCE [LARGE SCALE GENOMIC DNA]</scope>
    <source>
        <strain evidence="4">DSM 44743</strain>
    </source>
</reference>
<feature type="transmembrane region" description="Helical" evidence="2">
    <location>
        <begin position="57"/>
        <end position="78"/>
    </location>
</feature>
<evidence type="ECO:0000313" key="4">
    <source>
        <dbReference type="Proteomes" id="UP001183390"/>
    </source>
</evidence>
<keyword evidence="2" id="KW-1133">Transmembrane helix</keyword>
<evidence type="ECO:0000256" key="1">
    <source>
        <dbReference type="SAM" id="MobiDB-lite"/>
    </source>
</evidence>
<evidence type="ECO:0000313" key="3">
    <source>
        <dbReference type="EMBL" id="MDT0330473.1"/>
    </source>
</evidence>
<name>A0ABU2MCR5_9ACTN</name>
<proteinExistence type="predicted"/>
<dbReference type="EMBL" id="JAVREP010000013">
    <property type="protein sequence ID" value="MDT0330473.1"/>
    <property type="molecule type" value="Genomic_DNA"/>
</dbReference>
<dbReference type="RefSeq" id="WP_311513036.1">
    <property type="nucleotide sequence ID" value="NZ_JAVREP010000013.1"/>
</dbReference>
<feature type="transmembrane region" description="Helical" evidence="2">
    <location>
        <begin position="85"/>
        <end position="105"/>
    </location>
</feature>
<keyword evidence="4" id="KW-1185">Reference proteome</keyword>
<organism evidence="3 4">
    <name type="scientific">Nocardiopsis lambiniae</name>
    <dbReference type="NCBI Taxonomy" id="3075539"/>
    <lineage>
        <taxon>Bacteria</taxon>
        <taxon>Bacillati</taxon>
        <taxon>Actinomycetota</taxon>
        <taxon>Actinomycetes</taxon>
        <taxon>Streptosporangiales</taxon>
        <taxon>Nocardiopsidaceae</taxon>
        <taxon>Nocardiopsis</taxon>
    </lineage>
</organism>
<gene>
    <name evidence="3" type="ORF">RM479_18815</name>
</gene>
<feature type="compositionally biased region" description="Basic and acidic residues" evidence="1">
    <location>
        <begin position="166"/>
        <end position="177"/>
    </location>
</feature>